<organism evidence="2 3">
    <name type="scientific">Oopsacas minuta</name>
    <dbReference type="NCBI Taxonomy" id="111878"/>
    <lineage>
        <taxon>Eukaryota</taxon>
        <taxon>Metazoa</taxon>
        <taxon>Porifera</taxon>
        <taxon>Hexactinellida</taxon>
        <taxon>Hexasterophora</taxon>
        <taxon>Lyssacinosida</taxon>
        <taxon>Leucopsacidae</taxon>
        <taxon>Oopsacas</taxon>
    </lineage>
</organism>
<sequence length="206" mass="23917">MATNQPDPQQKIVETPEAEEPKIIDPKKDEAPKSEENTGDASQTGEKKEVTGTEKGTSEPPQPPEPFDAYVQKVIDSVTDKIKAKTGIDRDQFEGVSFCQYVSEEMAYYVKFHQENDMFMHVKITKPFIPTLQETWEVPFEVEEVRMDQKDEEKVRVWDKPGTTLDRDRKDEFYSEKWIEEDKKLGVNKPKINYHQYELEAALKPV</sequence>
<proteinExistence type="predicted"/>
<dbReference type="EMBL" id="JAKMXF010000233">
    <property type="protein sequence ID" value="KAI6654073.1"/>
    <property type="molecule type" value="Genomic_DNA"/>
</dbReference>
<evidence type="ECO:0000313" key="2">
    <source>
        <dbReference type="EMBL" id="KAI6654073.1"/>
    </source>
</evidence>
<accession>A0AAV7JYN6</accession>
<dbReference type="Proteomes" id="UP001165289">
    <property type="component" value="Unassembled WGS sequence"/>
</dbReference>
<protein>
    <submittedName>
        <fullName evidence="2">Uncharacterized protein</fullName>
    </submittedName>
</protein>
<dbReference type="Gene3D" id="3.10.450.10">
    <property type="match status" value="1"/>
</dbReference>
<comment type="caution">
    <text evidence="2">The sequence shown here is derived from an EMBL/GenBank/DDBJ whole genome shotgun (WGS) entry which is preliminary data.</text>
</comment>
<keyword evidence="3" id="KW-1185">Reference proteome</keyword>
<reference evidence="2 3" key="1">
    <citation type="journal article" date="2023" name="BMC Biol.">
        <title>The compact genome of the sponge Oopsacas minuta (Hexactinellida) is lacking key metazoan core genes.</title>
        <authorList>
            <person name="Santini S."/>
            <person name="Schenkelaars Q."/>
            <person name="Jourda C."/>
            <person name="Duchesne M."/>
            <person name="Belahbib H."/>
            <person name="Rocher C."/>
            <person name="Selva M."/>
            <person name="Riesgo A."/>
            <person name="Vervoort M."/>
            <person name="Leys S.P."/>
            <person name="Kodjabachian L."/>
            <person name="Le Bivic A."/>
            <person name="Borchiellini C."/>
            <person name="Claverie J.M."/>
            <person name="Renard E."/>
        </authorList>
    </citation>
    <scope>NUCLEOTIDE SEQUENCE [LARGE SCALE GENOMIC DNA]</scope>
    <source>
        <strain evidence="2">SPO-2</strain>
    </source>
</reference>
<name>A0AAV7JYN6_9METZ</name>
<dbReference type="AlphaFoldDB" id="A0AAV7JYN6"/>
<evidence type="ECO:0000313" key="3">
    <source>
        <dbReference type="Proteomes" id="UP001165289"/>
    </source>
</evidence>
<feature type="region of interest" description="Disordered" evidence="1">
    <location>
        <begin position="1"/>
        <end position="68"/>
    </location>
</feature>
<gene>
    <name evidence="2" type="ORF">LOD99_2920</name>
</gene>
<evidence type="ECO:0000256" key="1">
    <source>
        <dbReference type="SAM" id="MobiDB-lite"/>
    </source>
</evidence>
<feature type="compositionally biased region" description="Basic and acidic residues" evidence="1">
    <location>
        <begin position="19"/>
        <end position="36"/>
    </location>
</feature>